<feature type="region of interest" description="Disordered" evidence="1">
    <location>
        <begin position="1"/>
        <end position="37"/>
    </location>
</feature>
<sequence>MSPSFLRSRRLERNTGQRWRKGPPSPAANQTHLQGAPLRKILKRAKRKFKLNALPSHATVSYGSSRFKQPDKSINKLVLGDWIRRLQGYHYSGAHWPEQH</sequence>
<dbReference type="Proteomes" id="UP001046870">
    <property type="component" value="Chromosome 21"/>
</dbReference>
<keyword evidence="3" id="KW-1185">Reference proteome</keyword>
<reference evidence="2" key="1">
    <citation type="submission" date="2021-01" db="EMBL/GenBank/DDBJ databases">
        <authorList>
            <person name="Zahm M."/>
            <person name="Roques C."/>
            <person name="Cabau C."/>
            <person name="Klopp C."/>
            <person name="Donnadieu C."/>
            <person name="Jouanno E."/>
            <person name="Lampietro C."/>
            <person name="Louis A."/>
            <person name="Herpin A."/>
            <person name="Echchiki A."/>
            <person name="Berthelot C."/>
            <person name="Parey E."/>
            <person name="Roest-Crollius H."/>
            <person name="Braasch I."/>
            <person name="Postlethwait J."/>
            <person name="Bobe J."/>
            <person name="Montfort J."/>
            <person name="Bouchez O."/>
            <person name="Begum T."/>
            <person name="Mejri S."/>
            <person name="Adams A."/>
            <person name="Chen W.-J."/>
            <person name="Guiguen Y."/>
        </authorList>
    </citation>
    <scope>NUCLEOTIDE SEQUENCE</scope>
    <source>
        <strain evidence="2">YG-15Mar2019-1</strain>
        <tissue evidence="2">Brain</tissue>
    </source>
</reference>
<proteinExistence type="predicted"/>
<evidence type="ECO:0000313" key="3">
    <source>
        <dbReference type="Proteomes" id="UP001046870"/>
    </source>
</evidence>
<dbReference type="AlphaFoldDB" id="A0A9D3PHV1"/>
<accession>A0A9D3PHV1</accession>
<comment type="caution">
    <text evidence="2">The sequence shown here is derived from an EMBL/GenBank/DDBJ whole genome shotgun (WGS) entry which is preliminary data.</text>
</comment>
<protein>
    <submittedName>
        <fullName evidence="2">Uncharacterized protein</fullName>
    </submittedName>
</protein>
<gene>
    <name evidence="2" type="ORF">MATL_G00234460</name>
</gene>
<organism evidence="2 3">
    <name type="scientific">Megalops atlanticus</name>
    <name type="common">Tarpon</name>
    <name type="synonym">Clupea gigantea</name>
    <dbReference type="NCBI Taxonomy" id="7932"/>
    <lineage>
        <taxon>Eukaryota</taxon>
        <taxon>Metazoa</taxon>
        <taxon>Chordata</taxon>
        <taxon>Craniata</taxon>
        <taxon>Vertebrata</taxon>
        <taxon>Euteleostomi</taxon>
        <taxon>Actinopterygii</taxon>
        <taxon>Neopterygii</taxon>
        <taxon>Teleostei</taxon>
        <taxon>Elopiformes</taxon>
        <taxon>Megalopidae</taxon>
        <taxon>Megalops</taxon>
    </lineage>
</organism>
<name>A0A9D3PHV1_MEGAT</name>
<evidence type="ECO:0000313" key="2">
    <source>
        <dbReference type="EMBL" id="KAG7458096.1"/>
    </source>
</evidence>
<evidence type="ECO:0000256" key="1">
    <source>
        <dbReference type="SAM" id="MobiDB-lite"/>
    </source>
</evidence>
<dbReference type="EMBL" id="JAFDVH010000021">
    <property type="protein sequence ID" value="KAG7458096.1"/>
    <property type="molecule type" value="Genomic_DNA"/>
</dbReference>